<keyword evidence="3" id="KW-1185">Reference proteome</keyword>
<keyword evidence="1" id="KW-0698">rRNA processing</keyword>
<keyword evidence="1 2" id="KW-0489">Methyltransferase</keyword>
<gene>
    <name evidence="1" type="primary">rsmJ</name>
    <name evidence="2" type="ORF">QEH59_13065</name>
</gene>
<dbReference type="GO" id="GO:0032259">
    <property type="term" value="P:methylation"/>
    <property type="evidence" value="ECO:0007669"/>
    <property type="project" value="UniProtKB-KW"/>
</dbReference>
<feature type="binding site" evidence="1">
    <location>
        <position position="203"/>
    </location>
    <ligand>
        <name>S-adenosyl-L-methionine</name>
        <dbReference type="ChEBI" id="CHEBI:59789"/>
    </ligand>
</feature>
<proteinExistence type="inferred from homology"/>
<protein>
    <recommendedName>
        <fullName evidence="1">Ribosomal RNA small subunit methyltransferase J</fullName>
        <ecNumber evidence="1">2.1.1.242</ecNumber>
    </recommendedName>
    <alternativeName>
        <fullName evidence="1">16S rRNA m2G1516 methyltransferase</fullName>
    </alternativeName>
    <alternativeName>
        <fullName evidence="1">rRNA (guanine-N(2)-)-methyltransferase</fullName>
    </alternativeName>
</protein>
<name>A0ABU1AKM6_9BACT</name>
<dbReference type="EC" id="2.1.1.242" evidence="1"/>
<dbReference type="GO" id="GO:0008168">
    <property type="term" value="F:methyltransferase activity"/>
    <property type="evidence" value="ECO:0007669"/>
    <property type="project" value="UniProtKB-KW"/>
</dbReference>
<dbReference type="HAMAP" id="MF_01523">
    <property type="entry name" value="16SrRNA_methyltr_J"/>
    <property type="match status" value="1"/>
</dbReference>
<comment type="similarity">
    <text evidence="1">Belongs to the methyltransferase superfamily. RsmJ family.</text>
</comment>
<dbReference type="EMBL" id="JARXIC010000022">
    <property type="protein sequence ID" value="MDQ8195361.1"/>
    <property type="molecule type" value="Genomic_DNA"/>
</dbReference>
<dbReference type="PANTHER" id="PTHR36112">
    <property type="entry name" value="RIBOSOMAL RNA SMALL SUBUNIT METHYLTRANSFERASE J"/>
    <property type="match status" value="1"/>
</dbReference>
<comment type="catalytic activity">
    <reaction evidence="1">
        <text>guanosine(1516) in 16S rRNA + S-adenosyl-L-methionine = N(2)-methylguanosine(1516) in 16S rRNA + S-adenosyl-L-homocysteine + H(+)</text>
        <dbReference type="Rhea" id="RHEA:43220"/>
        <dbReference type="Rhea" id="RHEA-COMP:10412"/>
        <dbReference type="Rhea" id="RHEA-COMP:10413"/>
        <dbReference type="ChEBI" id="CHEBI:15378"/>
        <dbReference type="ChEBI" id="CHEBI:57856"/>
        <dbReference type="ChEBI" id="CHEBI:59789"/>
        <dbReference type="ChEBI" id="CHEBI:74269"/>
        <dbReference type="ChEBI" id="CHEBI:74481"/>
        <dbReference type="EC" id="2.1.1.242"/>
    </reaction>
</comment>
<keyword evidence="1" id="KW-0949">S-adenosyl-L-methionine</keyword>
<dbReference type="Pfam" id="PF04445">
    <property type="entry name" value="SAM_MT"/>
    <property type="match status" value="1"/>
</dbReference>
<dbReference type="InterPro" id="IPR029063">
    <property type="entry name" value="SAM-dependent_MTases_sf"/>
</dbReference>
<accession>A0ABU1AKM6</accession>
<evidence type="ECO:0000313" key="3">
    <source>
        <dbReference type="Proteomes" id="UP001243717"/>
    </source>
</evidence>
<evidence type="ECO:0000313" key="2">
    <source>
        <dbReference type="EMBL" id="MDQ8195361.1"/>
    </source>
</evidence>
<comment type="caution">
    <text evidence="2">The sequence shown here is derived from an EMBL/GenBank/DDBJ whole genome shotgun (WGS) entry which is preliminary data.</text>
</comment>
<reference evidence="2 3" key="1">
    <citation type="submission" date="2023-04" db="EMBL/GenBank/DDBJ databases">
        <title>A novel bacteria isolated from coastal sediment.</title>
        <authorList>
            <person name="Liu X.-J."/>
            <person name="Du Z.-J."/>
        </authorList>
    </citation>
    <scope>NUCLEOTIDE SEQUENCE [LARGE SCALE GENOMIC DNA]</scope>
    <source>
        <strain evidence="2 3">SDUM461004</strain>
    </source>
</reference>
<dbReference type="PANTHER" id="PTHR36112:SF1">
    <property type="entry name" value="RIBOSOMAL RNA SMALL SUBUNIT METHYLTRANSFERASE J"/>
    <property type="match status" value="1"/>
</dbReference>
<comment type="function">
    <text evidence="1">Specifically methylates the guanosine in position 1516 of 16S rRNA.</text>
</comment>
<comment type="caution">
    <text evidence="1">Lacks conserved residue(s) required for the propagation of feature annotation.</text>
</comment>
<dbReference type="Gene3D" id="3.40.50.150">
    <property type="entry name" value="Vaccinia Virus protein VP39"/>
    <property type="match status" value="1"/>
</dbReference>
<dbReference type="InterPro" id="IPR007536">
    <property type="entry name" value="16SrRNA_methylTrfase_J"/>
</dbReference>
<sequence>MKATQVILLCAAEAVNAQMLAERYSLPLLNATHLEEAKARELERFVRSQILSELTQPNYVFLFSATGLSLMQIQSDRLLNICADFYGPTVNYRRHKGGGKGQMIAKAVGLHTGQLPTVLDATAGLGGDAFVLASLGCSITMTERVVEVRALLADGLRVAREWGGRHEASLITILDRMHLLDSDAASYMQTLAPTCCPDVIYLDPMFPVRTKRTQVKKEMHVFHQLVGSDPDADQLLEIACAKAKKRVVVKRPRIAPQLADAKPSYTLEGKSNRFDVYVCG</sequence>
<organism evidence="2 3">
    <name type="scientific">Thalassobacterium sedimentorum</name>
    <dbReference type="NCBI Taxonomy" id="3041258"/>
    <lineage>
        <taxon>Bacteria</taxon>
        <taxon>Pseudomonadati</taxon>
        <taxon>Verrucomicrobiota</taxon>
        <taxon>Opitutia</taxon>
        <taxon>Puniceicoccales</taxon>
        <taxon>Coraliomargaritaceae</taxon>
        <taxon>Thalassobacterium</taxon>
    </lineage>
</organism>
<keyword evidence="1" id="KW-0963">Cytoplasm</keyword>
<dbReference type="SUPFAM" id="SSF53335">
    <property type="entry name" value="S-adenosyl-L-methionine-dependent methyltransferases"/>
    <property type="match status" value="1"/>
</dbReference>
<comment type="subcellular location">
    <subcellularLocation>
        <location evidence="1">Cytoplasm</location>
    </subcellularLocation>
</comment>
<dbReference type="Proteomes" id="UP001243717">
    <property type="component" value="Unassembled WGS sequence"/>
</dbReference>
<keyword evidence="1 2" id="KW-0808">Transferase</keyword>
<feature type="binding site" evidence="1">
    <location>
        <begin position="143"/>
        <end position="144"/>
    </location>
    <ligand>
        <name>S-adenosyl-L-methionine</name>
        <dbReference type="ChEBI" id="CHEBI:59789"/>
    </ligand>
</feature>
<evidence type="ECO:0000256" key="1">
    <source>
        <dbReference type="HAMAP-Rule" id="MF_01523"/>
    </source>
</evidence>